<dbReference type="InterPro" id="IPR054767">
    <property type="entry name" value="Cas10-Cmr2_palm2"/>
</dbReference>
<dbReference type="Proteomes" id="UP000482209">
    <property type="component" value="Unassembled WGS sequence"/>
</dbReference>
<dbReference type="EMBL" id="VUMT01000008">
    <property type="protein sequence ID" value="MSS63642.1"/>
    <property type="molecule type" value="Genomic_DNA"/>
</dbReference>
<dbReference type="Pfam" id="PF22335">
    <property type="entry name" value="Cas10-Cmr2_palm2"/>
    <property type="match status" value="1"/>
</dbReference>
<evidence type="ECO:0000256" key="1">
    <source>
        <dbReference type="ARBA" id="ARBA00022741"/>
    </source>
</evidence>
<evidence type="ECO:0000259" key="3">
    <source>
        <dbReference type="Pfam" id="PF22335"/>
    </source>
</evidence>
<dbReference type="AlphaFoldDB" id="A0A6L5XXZ5"/>
<keyword evidence="5" id="KW-1185">Reference proteome</keyword>
<accession>A0A6L5XXZ5</accession>
<dbReference type="GO" id="GO:0051607">
    <property type="term" value="P:defense response to virus"/>
    <property type="evidence" value="ECO:0007669"/>
    <property type="project" value="UniProtKB-KW"/>
</dbReference>
<gene>
    <name evidence="4" type="ORF">FYJ58_07095</name>
</gene>
<feature type="domain" description="Cas10/Cmr2 second palm" evidence="3">
    <location>
        <begin position="235"/>
        <end position="384"/>
    </location>
</feature>
<dbReference type="GO" id="GO:0000166">
    <property type="term" value="F:nucleotide binding"/>
    <property type="evidence" value="ECO:0007669"/>
    <property type="project" value="UniProtKB-KW"/>
</dbReference>
<evidence type="ECO:0000256" key="2">
    <source>
        <dbReference type="ARBA" id="ARBA00023118"/>
    </source>
</evidence>
<name>A0A6L5XXZ5_9FIRM</name>
<evidence type="ECO:0000313" key="4">
    <source>
        <dbReference type="EMBL" id="MSS63642.1"/>
    </source>
</evidence>
<evidence type="ECO:0000313" key="5">
    <source>
        <dbReference type="Proteomes" id="UP000482209"/>
    </source>
</evidence>
<organism evidence="4 5">
    <name type="scientific">Velocimicrobium porci</name>
    <dbReference type="NCBI Taxonomy" id="2606634"/>
    <lineage>
        <taxon>Bacteria</taxon>
        <taxon>Bacillati</taxon>
        <taxon>Bacillota</taxon>
        <taxon>Clostridia</taxon>
        <taxon>Lachnospirales</taxon>
        <taxon>Lachnospiraceae</taxon>
        <taxon>Velocimicrobium</taxon>
    </lineage>
</organism>
<protein>
    <recommendedName>
        <fullName evidence="3">Cas10/Cmr2 second palm domain-containing protein</fullName>
    </recommendedName>
</protein>
<dbReference type="RefSeq" id="WP_154519040.1">
    <property type="nucleotide sequence ID" value="NZ_VUMT01000008.1"/>
</dbReference>
<keyword evidence="1" id="KW-0547">Nucleotide-binding</keyword>
<reference evidence="4 5" key="1">
    <citation type="submission" date="2019-08" db="EMBL/GenBank/DDBJ databases">
        <title>In-depth cultivation of the pig gut microbiome towards novel bacterial diversity and tailored functional studies.</title>
        <authorList>
            <person name="Wylensek D."/>
            <person name="Hitch T.C.A."/>
            <person name="Clavel T."/>
        </authorList>
    </citation>
    <scope>NUCLEOTIDE SEQUENCE [LARGE SCALE GENOMIC DNA]</scope>
    <source>
        <strain evidence="4 5">WCA-693-APC-MOT-I</strain>
    </source>
</reference>
<proteinExistence type="predicted"/>
<keyword evidence="2" id="KW-0051">Antiviral defense</keyword>
<dbReference type="InterPro" id="IPR043128">
    <property type="entry name" value="Rev_trsase/Diguanyl_cyclase"/>
</dbReference>
<dbReference type="Gene3D" id="3.30.70.270">
    <property type="match status" value="1"/>
</dbReference>
<sequence length="543" mass="63035">MKKEKQKSALLAIYDVSGIQDYIFATNHLKENIGASLIVTAALNECLPKALQDMRIDSLEKNNEDGEVIINWKEQESFSLQMTKDSNVIAEIIYVGGGNALVLYIDEEKYNDASRKLAKRFFEKTRYLTVITAAVKTDFSDFHADKELLNRKLEQVKGKTIRQEPLSLFPIAEQEPIYGYPVNEIRNGEYLSFVQVEKQEEYNKIKNFASFPLQKNIIWAKEMEELITKKGQDSYVAVVHIDGNGMGDMIGNYMRTIEKNYNSAIPKMRELSIRLSKIFNGIYEQIIDYFQNEPKYLKDLEVDNVQKKVLPIRHVIMDGDDVTFICNAKLAIPIVAIFLKLLMKEQQEQNLSACAGIAFVHSHYPFRIAYQIAESCCANAKKQWYREQENGGSGKKGYFDFQLIRGAGQTELDLIREENFTCPKEAITRPYYVALENEPKEDIYSFDFLNQLMGKLPEEFTENRKIGSKEWSRNRLKKLYEAYLQGGGEVNLLKLEYASRGYDFSTFSESKEFSLFDGLELIDMYDRKLYQNFFEFYEKKRRK</sequence>
<comment type="caution">
    <text evidence="4">The sequence shown here is derived from an EMBL/GenBank/DDBJ whole genome shotgun (WGS) entry which is preliminary data.</text>
</comment>